<dbReference type="EMBL" id="LR796391">
    <property type="protein sequence ID" value="CAB4141410.1"/>
    <property type="molecule type" value="Genomic_DNA"/>
</dbReference>
<proteinExistence type="predicted"/>
<evidence type="ECO:0000313" key="1">
    <source>
        <dbReference type="EMBL" id="CAB4141410.1"/>
    </source>
</evidence>
<reference evidence="1" key="1">
    <citation type="submission" date="2020-04" db="EMBL/GenBank/DDBJ databases">
        <authorList>
            <person name="Chiriac C."/>
            <person name="Salcher M."/>
            <person name="Ghai R."/>
            <person name="Kavagutti S V."/>
        </authorList>
    </citation>
    <scope>NUCLEOTIDE SEQUENCE</scope>
</reference>
<name>A0A6J5M8D8_9CAUD</name>
<gene>
    <name evidence="1" type="ORF">UFOVP418_7</name>
</gene>
<accession>A0A6J5M8D8</accession>
<organism evidence="1">
    <name type="scientific">uncultured Caudovirales phage</name>
    <dbReference type="NCBI Taxonomy" id="2100421"/>
    <lineage>
        <taxon>Viruses</taxon>
        <taxon>Duplodnaviria</taxon>
        <taxon>Heunggongvirae</taxon>
        <taxon>Uroviricota</taxon>
        <taxon>Caudoviricetes</taxon>
        <taxon>Peduoviridae</taxon>
        <taxon>Maltschvirus</taxon>
        <taxon>Maltschvirus maltsch</taxon>
    </lineage>
</organism>
<sequence length="69" mass="8093">METMTIDVMVDGRATITDPRGRKAYLSPDQWAYIQSQRIDIRALSGERIEKFWYAKALEYHMLSQNQTP</sequence>
<protein>
    <submittedName>
        <fullName evidence="1">Uncharacterized protein</fullName>
    </submittedName>
</protein>